<dbReference type="SUPFAM" id="SSF46689">
    <property type="entry name" value="Homeodomain-like"/>
    <property type="match status" value="1"/>
</dbReference>
<dbReference type="GO" id="GO:0003700">
    <property type="term" value="F:DNA-binding transcription factor activity"/>
    <property type="evidence" value="ECO:0007669"/>
    <property type="project" value="InterPro"/>
</dbReference>
<dbReference type="InterPro" id="IPR009057">
    <property type="entry name" value="Homeodomain-like_sf"/>
</dbReference>
<keyword evidence="4" id="KW-0175">Coiled coil</keyword>
<evidence type="ECO:0000313" key="6">
    <source>
        <dbReference type="EMBL" id="GEK58292.1"/>
    </source>
</evidence>
<dbReference type="PANTHER" id="PTHR43280:SF2">
    <property type="entry name" value="HTH-TYPE TRANSCRIPTIONAL REGULATOR EXSA"/>
    <property type="match status" value="1"/>
</dbReference>
<dbReference type="Gene3D" id="1.10.10.60">
    <property type="entry name" value="Homeodomain-like"/>
    <property type="match status" value="2"/>
</dbReference>
<gene>
    <name evidence="6" type="ORF">MHA01_11970</name>
</gene>
<dbReference type="InterPro" id="IPR018062">
    <property type="entry name" value="HTH_AraC-typ_CS"/>
</dbReference>
<dbReference type="PROSITE" id="PS00041">
    <property type="entry name" value="HTH_ARAC_FAMILY_1"/>
    <property type="match status" value="1"/>
</dbReference>
<comment type="caution">
    <text evidence="6">The sequence shown here is derived from an EMBL/GenBank/DDBJ whole genome shotgun (WGS) entry which is preliminary data.</text>
</comment>
<keyword evidence="7" id="KW-1185">Reference proteome</keyword>
<dbReference type="GO" id="GO:0043565">
    <property type="term" value="F:sequence-specific DNA binding"/>
    <property type="evidence" value="ECO:0007669"/>
    <property type="project" value="InterPro"/>
</dbReference>
<dbReference type="RefSeq" id="WP_094908383.1">
    <property type="nucleotide sequence ID" value="NZ_BJUN01000005.1"/>
</dbReference>
<dbReference type="STRING" id="1371.GCA_900166605_02688"/>
<dbReference type="SMART" id="SM00342">
    <property type="entry name" value="HTH_ARAC"/>
    <property type="match status" value="1"/>
</dbReference>
<dbReference type="OrthoDB" id="345364at2"/>
<name>A0A510Y4N7_MARHA</name>
<dbReference type="Proteomes" id="UP000321051">
    <property type="component" value="Unassembled WGS sequence"/>
</dbReference>
<sequence length="249" mass="29308">MTKNYERFRSQYEQEIEKMNQAENEELVELYKAQNRFFDCIFRSRKKEAKKELATIYRIISLEPEDEKRLQVLKQYYFFLIGGFLDRYTQTFSFDKKALAASVALINVMEEWNLEEEFFEGINVLVDGMLDTTWNEDIQAYNNPIISRFITLVEQQLYQALNTNILVGQLEVSKSHISRLVNEELGMSIPNYVTQKRIQEAAYLLQTTTSPVKAIAERLRFSSASYFGVCFKSVYGCTPRQYRTFTAQR</sequence>
<keyword evidence="3" id="KW-0804">Transcription</keyword>
<keyword evidence="1" id="KW-0805">Transcription regulation</keyword>
<evidence type="ECO:0000256" key="1">
    <source>
        <dbReference type="ARBA" id="ARBA00023015"/>
    </source>
</evidence>
<evidence type="ECO:0000313" key="7">
    <source>
        <dbReference type="Proteomes" id="UP000321051"/>
    </source>
</evidence>
<evidence type="ECO:0000256" key="4">
    <source>
        <dbReference type="SAM" id="Coils"/>
    </source>
</evidence>
<protein>
    <recommendedName>
        <fullName evidence="5">HTH araC/xylS-type domain-containing protein</fullName>
    </recommendedName>
</protein>
<keyword evidence="2" id="KW-0238">DNA-binding</keyword>
<organism evidence="6 7">
    <name type="scientific">Marinococcus halophilus</name>
    <dbReference type="NCBI Taxonomy" id="1371"/>
    <lineage>
        <taxon>Bacteria</taxon>
        <taxon>Bacillati</taxon>
        <taxon>Bacillota</taxon>
        <taxon>Bacilli</taxon>
        <taxon>Bacillales</taxon>
        <taxon>Bacillaceae</taxon>
        <taxon>Marinococcus</taxon>
    </lineage>
</organism>
<evidence type="ECO:0000256" key="3">
    <source>
        <dbReference type="ARBA" id="ARBA00023163"/>
    </source>
</evidence>
<dbReference type="EMBL" id="BJUN01000005">
    <property type="protein sequence ID" value="GEK58292.1"/>
    <property type="molecule type" value="Genomic_DNA"/>
</dbReference>
<dbReference type="InterPro" id="IPR018060">
    <property type="entry name" value="HTH_AraC"/>
</dbReference>
<feature type="coiled-coil region" evidence="4">
    <location>
        <begin position="2"/>
        <end position="29"/>
    </location>
</feature>
<evidence type="ECO:0000259" key="5">
    <source>
        <dbReference type="PROSITE" id="PS01124"/>
    </source>
</evidence>
<dbReference type="AlphaFoldDB" id="A0A510Y4N7"/>
<dbReference type="PROSITE" id="PS01124">
    <property type="entry name" value="HTH_ARAC_FAMILY_2"/>
    <property type="match status" value="1"/>
</dbReference>
<feature type="domain" description="HTH araC/xylS-type" evidence="5">
    <location>
        <begin position="147"/>
        <end position="245"/>
    </location>
</feature>
<reference evidence="6 7" key="1">
    <citation type="submission" date="2019-07" db="EMBL/GenBank/DDBJ databases">
        <title>Whole genome shotgun sequence of Marinococcus halophilus NBRC 102359.</title>
        <authorList>
            <person name="Hosoyama A."/>
            <person name="Uohara A."/>
            <person name="Ohji S."/>
            <person name="Ichikawa N."/>
        </authorList>
    </citation>
    <scope>NUCLEOTIDE SEQUENCE [LARGE SCALE GENOMIC DNA]</scope>
    <source>
        <strain evidence="6 7">NBRC 102359</strain>
    </source>
</reference>
<evidence type="ECO:0000256" key="2">
    <source>
        <dbReference type="ARBA" id="ARBA00023125"/>
    </source>
</evidence>
<accession>A0A510Y4N7</accession>
<dbReference type="Pfam" id="PF12833">
    <property type="entry name" value="HTH_18"/>
    <property type="match status" value="1"/>
</dbReference>
<proteinExistence type="predicted"/>
<dbReference type="PANTHER" id="PTHR43280">
    <property type="entry name" value="ARAC-FAMILY TRANSCRIPTIONAL REGULATOR"/>
    <property type="match status" value="1"/>
</dbReference>